<gene>
    <name evidence="1" type="ordered locus">CPS_4994</name>
</gene>
<sequence>MNDIDNRWYTEPQKKYANYVTNVVLLTQKGYSSNKPFTMVIRPFSSGLSTIYMTGDKQWLNKANTLTDLYQKNIDDGGKFKLKKSFDVKSLMPKGLLYRYLFSGDVQAISTLVKI</sequence>
<accession>Q47U90</accession>
<evidence type="ECO:0000313" key="1">
    <source>
        <dbReference type="EMBL" id="AAZ24884.1"/>
    </source>
</evidence>
<dbReference type="EMBL" id="CP000083">
    <property type="protein sequence ID" value="AAZ24884.1"/>
    <property type="molecule type" value="Genomic_DNA"/>
</dbReference>
<dbReference type="KEGG" id="cps:CPS_4994"/>
<name>Q47U90_COLP3</name>
<dbReference type="STRING" id="167879.CPS_4994"/>
<evidence type="ECO:0000313" key="2">
    <source>
        <dbReference type="Proteomes" id="UP000000547"/>
    </source>
</evidence>
<reference evidence="1" key="1">
    <citation type="journal article" date="2005" name="Proc. Natl. Acad. Sci. U.S.A.">
        <title>The psychrophilic lifestyle as revealed by the genome sequence of Colwellia psychrerythraea 34H through genomic and proteomic analyses.</title>
        <authorList>
            <person name="Methe B.A."/>
            <person name="Nelson K.E."/>
            <person name="Deming J.W."/>
            <person name="Momen B."/>
            <person name="Melamud E."/>
            <person name="Zhang X."/>
            <person name="Moult J."/>
            <person name="Madupu R."/>
            <person name="Nelson W.C."/>
            <person name="Dodson R.J."/>
            <person name="Brinkac L.M."/>
            <person name="Daugherty S.C."/>
            <person name="Durkin A.S."/>
            <person name="DeBoy R.T."/>
            <person name="Kolonay J.F."/>
            <person name="Sullivan S.A."/>
            <person name="Zhou L."/>
            <person name="Davidsen T.M."/>
            <person name="Wu M."/>
            <person name="Huston A.L."/>
            <person name="Lewis M."/>
            <person name="Weaver B."/>
            <person name="Weidman J.F."/>
            <person name="Khouri H."/>
            <person name="Utterback T.R."/>
            <person name="Feldblyum T.V."/>
            <person name="Fraser C.M."/>
        </authorList>
    </citation>
    <scope>NUCLEOTIDE SEQUENCE [LARGE SCALE GENOMIC DNA]</scope>
    <source>
        <strain evidence="1">34H</strain>
    </source>
</reference>
<organism evidence="1 2">
    <name type="scientific">Colwellia psychrerythraea (strain 34H / ATCC BAA-681)</name>
    <name type="common">Vibrio psychroerythus</name>
    <dbReference type="NCBI Taxonomy" id="167879"/>
    <lineage>
        <taxon>Bacteria</taxon>
        <taxon>Pseudomonadati</taxon>
        <taxon>Pseudomonadota</taxon>
        <taxon>Gammaproteobacteria</taxon>
        <taxon>Alteromonadales</taxon>
        <taxon>Colwelliaceae</taxon>
        <taxon>Colwellia</taxon>
    </lineage>
</organism>
<dbReference type="RefSeq" id="WP_011045713.1">
    <property type="nucleotide sequence ID" value="NC_003910.7"/>
</dbReference>
<dbReference type="AlphaFoldDB" id="Q47U90"/>
<proteinExistence type="predicted"/>
<dbReference type="Proteomes" id="UP000000547">
    <property type="component" value="Chromosome"/>
</dbReference>
<dbReference type="HOGENOM" id="CLU_2104823_0_0_6"/>
<protein>
    <submittedName>
        <fullName evidence="1">Uncharacterized protein</fullName>
    </submittedName>
</protein>